<dbReference type="AlphaFoldDB" id="A0A0D2D5N4"/>
<evidence type="ECO:0000313" key="2">
    <source>
        <dbReference type="EMBL" id="KIW30964.1"/>
    </source>
</evidence>
<dbReference type="EMBL" id="KN847041">
    <property type="protein sequence ID" value="KIW30964.1"/>
    <property type="molecule type" value="Genomic_DNA"/>
</dbReference>
<sequence>MYPHWTLVEELLLFDALDYLAKKPFSTVVQVVAEAHSHFLENNGKSGVSARTTTQIQNKVNGISRKLGIKPEQLLRNWEDYRSQVREGFERRGQTSTPKKRRLKTVAKSITGSDTSQSKDDDRVTVAPADEVRESPPPGSPIAPTTSPLSDLDHFHLPDSELDTDFPFRRYSMALEEWEFNFLNYLREHRGDTGYMAPLPKQHIQNILQKTMKLIDESFSHFALGTRTVMPTSSGLTGEALELSCLLVDSPRDGPTDRRLKALIAGPHMCDQILFRAYTAAAIYEWVLKPFDDNLRHIPSPNCEQCTIFNICEQYNHYIARNVSVKRANQYIDKVIRPALPRRASEIQEKLYKVLISISIPSARVGKPENKGFELQDQKLRQWQEHVEAALLDLLDMRTTMAKCSLVYGFRLPAVGCLFDGDWMEPAHPENEGFARDDHVYLCLRPAVFAQNRLENTAPPVLVSPALVMLEGYEVDLTMT</sequence>
<feature type="region of interest" description="Disordered" evidence="1">
    <location>
        <begin position="88"/>
        <end position="151"/>
    </location>
</feature>
<reference evidence="2 3" key="1">
    <citation type="submission" date="2015-01" db="EMBL/GenBank/DDBJ databases">
        <title>The Genome Sequence of Cladophialophora immunda CBS83496.</title>
        <authorList>
            <consortium name="The Broad Institute Genomics Platform"/>
            <person name="Cuomo C."/>
            <person name="de Hoog S."/>
            <person name="Gorbushina A."/>
            <person name="Stielow B."/>
            <person name="Teixiera M."/>
            <person name="Abouelleil A."/>
            <person name="Chapman S.B."/>
            <person name="Priest M."/>
            <person name="Young S.K."/>
            <person name="Wortman J."/>
            <person name="Nusbaum C."/>
            <person name="Birren B."/>
        </authorList>
    </citation>
    <scope>NUCLEOTIDE SEQUENCE [LARGE SCALE GENOMIC DNA]</scope>
    <source>
        <strain evidence="2 3">CBS 83496</strain>
    </source>
</reference>
<proteinExistence type="predicted"/>
<protein>
    <submittedName>
        <fullName evidence="2">Uncharacterized protein</fullName>
    </submittedName>
</protein>
<dbReference type="RefSeq" id="XP_016251180.1">
    <property type="nucleotide sequence ID" value="XM_016389278.1"/>
</dbReference>
<gene>
    <name evidence="2" type="ORF">PV07_02650</name>
</gene>
<organism evidence="2 3">
    <name type="scientific">Cladophialophora immunda</name>
    <dbReference type="NCBI Taxonomy" id="569365"/>
    <lineage>
        <taxon>Eukaryota</taxon>
        <taxon>Fungi</taxon>
        <taxon>Dikarya</taxon>
        <taxon>Ascomycota</taxon>
        <taxon>Pezizomycotina</taxon>
        <taxon>Eurotiomycetes</taxon>
        <taxon>Chaetothyriomycetidae</taxon>
        <taxon>Chaetothyriales</taxon>
        <taxon>Herpotrichiellaceae</taxon>
        <taxon>Cladophialophora</taxon>
    </lineage>
</organism>
<dbReference type="HOGENOM" id="CLU_578706_0_0_1"/>
<keyword evidence="3" id="KW-1185">Reference proteome</keyword>
<feature type="compositionally biased region" description="Basic and acidic residues" evidence="1">
    <location>
        <begin position="117"/>
        <end position="134"/>
    </location>
</feature>
<dbReference type="Proteomes" id="UP000054466">
    <property type="component" value="Unassembled WGS sequence"/>
</dbReference>
<dbReference type="GeneID" id="27341844"/>
<name>A0A0D2D5N4_9EURO</name>
<dbReference type="OrthoDB" id="4154904at2759"/>
<evidence type="ECO:0000256" key="1">
    <source>
        <dbReference type="SAM" id="MobiDB-lite"/>
    </source>
</evidence>
<dbReference type="VEuPathDB" id="FungiDB:PV07_02650"/>
<accession>A0A0D2D5N4</accession>
<evidence type="ECO:0000313" key="3">
    <source>
        <dbReference type="Proteomes" id="UP000054466"/>
    </source>
</evidence>